<evidence type="ECO:0000256" key="4">
    <source>
        <dbReference type="ARBA" id="ARBA00022989"/>
    </source>
</evidence>
<evidence type="ECO:0000256" key="5">
    <source>
        <dbReference type="ARBA" id="ARBA00023136"/>
    </source>
</evidence>
<organism evidence="7 8">
    <name type="scientific">Phenylobacterium ferrooxidans</name>
    <dbReference type="NCBI Taxonomy" id="2982689"/>
    <lineage>
        <taxon>Bacteria</taxon>
        <taxon>Pseudomonadati</taxon>
        <taxon>Pseudomonadota</taxon>
        <taxon>Alphaproteobacteria</taxon>
        <taxon>Caulobacterales</taxon>
        <taxon>Caulobacteraceae</taxon>
        <taxon>Phenylobacterium</taxon>
    </lineage>
</organism>
<dbReference type="Proteomes" id="UP001598130">
    <property type="component" value="Unassembled WGS sequence"/>
</dbReference>
<evidence type="ECO:0000256" key="6">
    <source>
        <dbReference type="SAM" id="Phobius"/>
    </source>
</evidence>
<feature type="transmembrane region" description="Helical" evidence="6">
    <location>
        <begin position="112"/>
        <end position="129"/>
    </location>
</feature>
<dbReference type="PANTHER" id="PTHR31885">
    <property type="entry name" value="GH04784P"/>
    <property type="match status" value="1"/>
</dbReference>
<gene>
    <name evidence="7" type="ORF">OCL97_18000</name>
</gene>
<keyword evidence="5 6" id="KW-0472">Membrane</keyword>
<evidence type="ECO:0000256" key="1">
    <source>
        <dbReference type="ARBA" id="ARBA00004141"/>
    </source>
</evidence>
<feature type="transmembrane region" description="Helical" evidence="6">
    <location>
        <begin position="135"/>
        <end position="155"/>
    </location>
</feature>
<evidence type="ECO:0000313" key="7">
    <source>
        <dbReference type="EMBL" id="MFD3265852.1"/>
    </source>
</evidence>
<comment type="subcellular location">
    <subcellularLocation>
        <location evidence="1">Membrane</location>
        <topology evidence="1">Multi-pass membrane protein</topology>
    </subcellularLocation>
</comment>
<feature type="transmembrane region" description="Helical" evidence="6">
    <location>
        <begin position="82"/>
        <end position="100"/>
    </location>
</feature>
<protein>
    <submittedName>
        <fullName evidence="7">Lysoplasmalogenase family protein</fullName>
    </submittedName>
</protein>
<keyword evidence="3 6" id="KW-0812">Transmembrane</keyword>
<feature type="transmembrane region" description="Helical" evidence="6">
    <location>
        <begin position="162"/>
        <end position="181"/>
    </location>
</feature>
<accession>A0ABW6CVE9</accession>
<feature type="transmembrane region" description="Helical" evidence="6">
    <location>
        <begin position="35"/>
        <end position="52"/>
    </location>
</feature>
<proteinExistence type="inferred from homology"/>
<keyword evidence="8" id="KW-1185">Reference proteome</keyword>
<comment type="caution">
    <text evidence="7">The sequence shown here is derived from an EMBL/GenBank/DDBJ whole genome shotgun (WGS) entry which is preliminary data.</text>
</comment>
<dbReference type="EMBL" id="JAOTJD010000041">
    <property type="protein sequence ID" value="MFD3265852.1"/>
    <property type="molecule type" value="Genomic_DNA"/>
</dbReference>
<reference evidence="7 8" key="1">
    <citation type="submission" date="2022-09" db="EMBL/GenBank/DDBJ databases">
        <title>New species of Phenylobacterium.</title>
        <authorList>
            <person name="Mieszkin S."/>
        </authorList>
    </citation>
    <scope>NUCLEOTIDE SEQUENCE [LARGE SCALE GENOMIC DNA]</scope>
    <source>
        <strain evidence="7 8">HK31-G</strain>
    </source>
</reference>
<name>A0ABW6CVE9_9CAUL</name>
<dbReference type="PANTHER" id="PTHR31885:SF6">
    <property type="entry name" value="GH04784P"/>
    <property type="match status" value="1"/>
</dbReference>
<dbReference type="Pfam" id="PF07947">
    <property type="entry name" value="YhhN"/>
    <property type="match status" value="1"/>
</dbReference>
<dbReference type="InterPro" id="IPR012506">
    <property type="entry name" value="TMEM86B-like"/>
</dbReference>
<evidence type="ECO:0000313" key="8">
    <source>
        <dbReference type="Proteomes" id="UP001598130"/>
    </source>
</evidence>
<feature type="transmembrane region" description="Helical" evidence="6">
    <location>
        <begin position="193"/>
        <end position="214"/>
    </location>
</feature>
<evidence type="ECO:0000256" key="3">
    <source>
        <dbReference type="ARBA" id="ARBA00022692"/>
    </source>
</evidence>
<sequence>MDRPSLASKLILTLAILAGVSFLAANRFALPEAATIVWKGAGVALLALYAATRAKTPDGWLLALVMALGATGDVLLETHGLITGAVAFLAGHLVAIALYLRNRRPALEPSQLLLAILIVPATVIIAYLLPADRAGAPGIAFYSTGLALMAAAAWISRFPRMSVGLGALMFVASDLLIFARAGPLEHNPWVGFGVWALYFAGQLRICLGVVGTLAKENT</sequence>
<evidence type="ECO:0000256" key="2">
    <source>
        <dbReference type="ARBA" id="ARBA00007375"/>
    </source>
</evidence>
<feature type="transmembrane region" description="Helical" evidence="6">
    <location>
        <begin position="59"/>
        <end position="76"/>
    </location>
</feature>
<comment type="similarity">
    <text evidence="2">Belongs to the TMEM86 family.</text>
</comment>
<dbReference type="RefSeq" id="WP_377371218.1">
    <property type="nucleotide sequence ID" value="NZ_JAOTJD010000041.1"/>
</dbReference>
<keyword evidence="4 6" id="KW-1133">Transmembrane helix</keyword>